<evidence type="ECO:0000256" key="10">
    <source>
        <dbReference type="ARBA" id="ARBA00023136"/>
    </source>
</evidence>
<feature type="transmembrane region" description="Helical" evidence="11">
    <location>
        <begin position="106"/>
        <end position="132"/>
    </location>
</feature>
<keyword evidence="4" id="KW-0645">Protease</keyword>
<evidence type="ECO:0000256" key="2">
    <source>
        <dbReference type="ARBA" id="ARBA00004141"/>
    </source>
</evidence>
<evidence type="ECO:0000313" key="14">
    <source>
        <dbReference type="Proteomes" id="UP000178197"/>
    </source>
</evidence>
<evidence type="ECO:0000259" key="12">
    <source>
        <dbReference type="Pfam" id="PF02163"/>
    </source>
</evidence>
<dbReference type="SUPFAM" id="SSF50156">
    <property type="entry name" value="PDZ domain-like"/>
    <property type="match status" value="1"/>
</dbReference>
<dbReference type="AlphaFoldDB" id="A0A1F8FDI8"/>
<keyword evidence="8 11" id="KW-1133">Transmembrane helix</keyword>
<evidence type="ECO:0000256" key="3">
    <source>
        <dbReference type="ARBA" id="ARBA00007931"/>
    </source>
</evidence>
<evidence type="ECO:0000256" key="5">
    <source>
        <dbReference type="ARBA" id="ARBA00022692"/>
    </source>
</evidence>
<dbReference type="CDD" id="cd06163">
    <property type="entry name" value="S2P-M50_PDZ_RseP-like"/>
    <property type="match status" value="1"/>
</dbReference>
<feature type="transmembrane region" description="Helical" evidence="11">
    <location>
        <begin position="278"/>
        <end position="298"/>
    </location>
</feature>
<evidence type="ECO:0000313" key="13">
    <source>
        <dbReference type="EMBL" id="OGN11187.1"/>
    </source>
</evidence>
<organism evidence="13 14">
    <name type="scientific">Candidatus Yanofskybacteria bacterium RIFCSPHIGHO2_02_FULL_43_15c</name>
    <dbReference type="NCBI Taxonomy" id="1802679"/>
    <lineage>
        <taxon>Bacteria</taxon>
        <taxon>Candidatus Yanofskyibacteriota</taxon>
    </lineage>
</organism>
<keyword evidence="9" id="KW-0482">Metalloprotease</keyword>
<keyword evidence="6" id="KW-0378">Hydrolase</keyword>
<evidence type="ECO:0000256" key="1">
    <source>
        <dbReference type="ARBA" id="ARBA00001947"/>
    </source>
</evidence>
<feature type="transmembrane region" description="Helical" evidence="11">
    <location>
        <begin position="327"/>
        <end position="346"/>
    </location>
</feature>
<dbReference type="GO" id="GO:0006508">
    <property type="term" value="P:proteolysis"/>
    <property type="evidence" value="ECO:0007669"/>
    <property type="project" value="UniProtKB-KW"/>
</dbReference>
<evidence type="ECO:0000256" key="11">
    <source>
        <dbReference type="SAM" id="Phobius"/>
    </source>
</evidence>
<name>A0A1F8FDI8_9BACT</name>
<evidence type="ECO:0000256" key="6">
    <source>
        <dbReference type="ARBA" id="ARBA00022801"/>
    </source>
</evidence>
<comment type="cofactor">
    <cofactor evidence="1">
        <name>Zn(2+)</name>
        <dbReference type="ChEBI" id="CHEBI:29105"/>
    </cofactor>
</comment>
<dbReference type="GO" id="GO:0016020">
    <property type="term" value="C:membrane"/>
    <property type="evidence" value="ECO:0007669"/>
    <property type="project" value="UniProtKB-SubCell"/>
</dbReference>
<keyword evidence="5 11" id="KW-0812">Transmembrane</keyword>
<dbReference type="GO" id="GO:0004222">
    <property type="term" value="F:metalloendopeptidase activity"/>
    <property type="evidence" value="ECO:0007669"/>
    <property type="project" value="InterPro"/>
</dbReference>
<reference evidence="13 14" key="1">
    <citation type="journal article" date="2016" name="Nat. Commun.">
        <title>Thousands of microbial genomes shed light on interconnected biogeochemical processes in an aquifer system.</title>
        <authorList>
            <person name="Anantharaman K."/>
            <person name="Brown C.T."/>
            <person name="Hug L.A."/>
            <person name="Sharon I."/>
            <person name="Castelle C.J."/>
            <person name="Probst A.J."/>
            <person name="Thomas B.C."/>
            <person name="Singh A."/>
            <person name="Wilkins M.J."/>
            <person name="Karaoz U."/>
            <person name="Brodie E.L."/>
            <person name="Williams K.H."/>
            <person name="Hubbard S.S."/>
            <person name="Banfield J.F."/>
        </authorList>
    </citation>
    <scope>NUCLEOTIDE SEQUENCE [LARGE SCALE GENOMIC DNA]</scope>
</reference>
<dbReference type="InterPro" id="IPR036034">
    <property type="entry name" value="PDZ_sf"/>
</dbReference>
<dbReference type="Gene3D" id="2.30.42.10">
    <property type="match status" value="1"/>
</dbReference>
<sequence>MLEMLSVMAIIAGLSLLIVIHEAGHFFIAKYFGLLVEEFGFGLPPRIWGKKIGETLYSFNWLPFGGFVRIFGESQKLLMDVDGNTDLSVQNNLNRAFYNQLIWRRALIVVAGVAMNFLLGWGLIAVVFWIGIPQSVLVTEIKEGGLAEIAGIQKGDQFIDYKNVGEFTEFIERQKGQETSLGIQRAGKKILITITPRSAVPDGEGNLGIYIAEAGLPKSGFLKGITEGFLTSIKIVWTVFLGLIDLVIGVFTDISILDRFVGPVGIVNAAIETTKLGLIPFIQLLAMLSLNLAVFNVIPVPALDGGRLLFLLIEKLKGSPLNPKTEVAVNGIGFAFLLLLILAITVKDIFTLL</sequence>
<dbReference type="EMBL" id="MGJT01000034">
    <property type="protein sequence ID" value="OGN11187.1"/>
    <property type="molecule type" value="Genomic_DNA"/>
</dbReference>
<comment type="caution">
    <text evidence="13">The sequence shown here is derived from an EMBL/GenBank/DDBJ whole genome shotgun (WGS) entry which is preliminary data.</text>
</comment>
<dbReference type="PANTHER" id="PTHR42837:SF2">
    <property type="entry name" value="MEMBRANE METALLOPROTEASE ARASP2, CHLOROPLASTIC-RELATED"/>
    <property type="match status" value="1"/>
</dbReference>
<dbReference type="Proteomes" id="UP000178197">
    <property type="component" value="Unassembled WGS sequence"/>
</dbReference>
<comment type="subcellular location">
    <subcellularLocation>
        <location evidence="2">Membrane</location>
        <topology evidence="2">Multi-pass membrane protein</topology>
    </subcellularLocation>
</comment>
<proteinExistence type="inferred from homology"/>
<dbReference type="Pfam" id="PF02163">
    <property type="entry name" value="Peptidase_M50"/>
    <property type="match status" value="1"/>
</dbReference>
<feature type="transmembrane region" description="Helical" evidence="11">
    <location>
        <begin position="6"/>
        <end position="28"/>
    </location>
</feature>
<dbReference type="PANTHER" id="PTHR42837">
    <property type="entry name" value="REGULATOR OF SIGMA-E PROTEASE RSEP"/>
    <property type="match status" value="1"/>
</dbReference>
<evidence type="ECO:0000256" key="4">
    <source>
        <dbReference type="ARBA" id="ARBA00022670"/>
    </source>
</evidence>
<gene>
    <name evidence="13" type="ORF">A3C71_00320</name>
</gene>
<keyword evidence="7" id="KW-0862">Zinc</keyword>
<dbReference type="InterPro" id="IPR008915">
    <property type="entry name" value="Peptidase_M50"/>
</dbReference>
<evidence type="ECO:0000256" key="9">
    <source>
        <dbReference type="ARBA" id="ARBA00023049"/>
    </source>
</evidence>
<feature type="domain" description="Peptidase M50" evidence="12">
    <location>
        <begin position="10"/>
        <end position="340"/>
    </location>
</feature>
<evidence type="ECO:0000256" key="8">
    <source>
        <dbReference type="ARBA" id="ARBA00022989"/>
    </source>
</evidence>
<evidence type="ECO:0000256" key="7">
    <source>
        <dbReference type="ARBA" id="ARBA00022833"/>
    </source>
</evidence>
<accession>A0A1F8FDI8</accession>
<comment type="similarity">
    <text evidence="3">Belongs to the peptidase M50B family.</text>
</comment>
<feature type="transmembrane region" description="Helical" evidence="11">
    <location>
        <begin position="235"/>
        <end position="257"/>
    </location>
</feature>
<dbReference type="InterPro" id="IPR004387">
    <property type="entry name" value="Pept_M50_Zn"/>
</dbReference>
<keyword evidence="10 11" id="KW-0472">Membrane</keyword>
<protein>
    <recommendedName>
        <fullName evidence="12">Peptidase M50 domain-containing protein</fullName>
    </recommendedName>
</protein>